<comment type="caution">
    <text evidence="4">The sequence shown here is derived from an EMBL/GenBank/DDBJ whole genome shotgun (WGS) entry which is preliminary data.</text>
</comment>
<evidence type="ECO:0000256" key="2">
    <source>
        <dbReference type="SAM" id="Phobius"/>
    </source>
</evidence>
<keyword evidence="2" id="KW-0472">Membrane</keyword>
<feature type="transmembrane region" description="Helical" evidence="2">
    <location>
        <begin position="227"/>
        <end position="247"/>
    </location>
</feature>
<dbReference type="InterPro" id="IPR037185">
    <property type="entry name" value="EmrE-like"/>
</dbReference>
<organism evidence="4 5">
    <name type="scientific">Fodinicola feengrottensis</name>
    <dbReference type="NCBI Taxonomy" id="435914"/>
    <lineage>
        <taxon>Bacteria</taxon>
        <taxon>Bacillati</taxon>
        <taxon>Actinomycetota</taxon>
        <taxon>Actinomycetes</taxon>
        <taxon>Mycobacteriales</taxon>
        <taxon>Fodinicola</taxon>
    </lineage>
</organism>
<feature type="domain" description="EamA" evidence="3">
    <location>
        <begin position="169"/>
        <end position="299"/>
    </location>
</feature>
<dbReference type="PANTHER" id="PTHR22911:SF37">
    <property type="entry name" value="THREONINE_HOMOSERINE EXPORTER RHTA"/>
    <property type="match status" value="1"/>
</dbReference>
<comment type="similarity">
    <text evidence="1">Belongs to the EamA transporter family.</text>
</comment>
<protein>
    <submittedName>
        <fullName evidence="4">EamA family transporter</fullName>
    </submittedName>
</protein>
<dbReference type="Proteomes" id="UP001500618">
    <property type="component" value="Unassembled WGS sequence"/>
</dbReference>
<dbReference type="RefSeq" id="WP_344314650.1">
    <property type="nucleotide sequence ID" value="NZ_BAAANY010000038.1"/>
</dbReference>
<reference evidence="4 5" key="1">
    <citation type="journal article" date="2019" name="Int. J. Syst. Evol. Microbiol.">
        <title>The Global Catalogue of Microorganisms (GCM) 10K type strain sequencing project: providing services to taxonomists for standard genome sequencing and annotation.</title>
        <authorList>
            <consortium name="The Broad Institute Genomics Platform"/>
            <consortium name="The Broad Institute Genome Sequencing Center for Infectious Disease"/>
            <person name="Wu L."/>
            <person name="Ma J."/>
        </authorList>
    </citation>
    <scope>NUCLEOTIDE SEQUENCE [LARGE SCALE GENOMIC DNA]</scope>
    <source>
        <strain evidence="4 5">JCM 14718</strain>
    </source>
</reference>
<evidence type="ECO:0000259" key="3">
    <source>
        <dbReference type="Pfam" id="PF00892"/>
    </source>
</evidence>
<dbReference type="Pfam" id="PF00892">
    <property type="entry name" value="EamA"/>
    <property type="match status" value="1"/>
</dbReference>
<feature type="transmembrane region" description="Helical" evidence="2">
    <location>
        <begin position="121"/>
        <end position="139"/>
    </location>
</feature>
<proteinExistence type="inferred from homology"/>
<dbReference type="InterPro" id="IPR000620">
    <property type="entry name" value="EamA_dom"/>
</dbReference>
<feature type="transmembrane region" description="Helical" evidence="2">
    <location>
        <begin position="171"/>
        <end position="189"/>
    </location>
</feature>
<dbReference type="EMBL" id="BAAANY010000038">
    <property type="protein sequence ID" value="GAA1713015.1"/>
    <property type="molecule type" value="Genomic_DNA"/>
</dbReference>
<feature type="transmembrane region" description="Helical" evidence="2">
    <location>
        <begin position="68"/>
        <end position="83"/>
    </location>
</feature>
<feature type="transmembrane region" description="Helical" evidence="2">
    <location>
        <begin position="40"/>
        <end position="62"/>
    </location>
</feature>
<name>A0ABN2IW81_9ACTN</name>
<sequence>MAWATADEPIRPDTALDLSPARRAVDGLARAGQRIPGSGLFLIGAFSQYVGTAIAVTLFAVIPAPSVAWARLTVAALILTAWRRPWRLRWPARRWALAVGFGLALASMNVLFYLAIDRLPLGTAVAIEFSGPLVVAAVGARRWRDAGAVVLAIVGVLLLADVSWAGSALGVVFALGAGTMWAGYIVLGSRVAAAGDGVDGLAVGLLAGAVAMAPLLAAGALPAIQDGWLLAACACVGLLSTAVPYALDQIVFRRVGRARFALLQSMLPATAAVVGVLVLRQIPSPPELVGVALVVLAVATSASGRTE</sequence>
<keyword evidence="5" id="KW-1185">Reference proteome</keyword>
<feature type="transmembrane region" description="Helical" evidence="2">
    <location>
        <begin position="146"/>
        <end position="165"/>
    </location>
</feature>
<feature type="transmembrane region" description="Helical" evidence="2">
    <location>
        <begin position="259"/>
        <end position="282"/>
    </location>
</feature>
<evidence type="ECO:0000313" key="5">
    <source>
        <dbReference type="Proteomes" id="UP001500618"/>
    </source>
</evidence>
<feature type="transmembrane region" description="Helical" evidence="2">
    <location>
        <begin position="201"/>
        <end position="221"/>
    </location>
</feature>
<feature type="transmembrane region" description="Helical" evidence="2">
    <location>
        <begin position="95"/>
        <end position="115"/>
    </location>
</feature>
<dbReference type="PANTHER" id="PTHR22911">
    <property type="entry name" value="ACYL-MALONYL CONDENSING ENZYME-RELATED"/>
    <property type="match status" value="1"/>
</dbReference>
<dbReference type="SUPFAM" id="SSF103481">
    <property type="entry name" value="Multidrug resistance efflux transporter EmrE"/>
    <property type="match status" value="2"/>
</dbReference>
<keyword evidence="2" id="KW-1133">Transmembrane helix</keyword>
<evidence type="ECO:0000313" key="4">
    <source>
        <dbReference type="EMBL" id="GAA1713015.1"/>
    </source>
</evidence>
<accession>A0ABN2IW81</accession>
<keyword evidence="2" id="KW-0812">Transmembrane</keyword>
<gene>
    <name evidence="4" type="ORF">GCM10009765_72630</name>
</gene>
<evidence type="ECO:0000256" key="1">
    <source>
        <dbReference type="ARBA" id="ARBA00007362"/>
    </source>
</evidence>